<evidence type="ECO:0000256" key="1">
    <source>
        <dbReference type="SAM" id="MobiDB-lite"/>
    </source>
</evidence>
<reference evidence="2 3" key="1">
    <citation type="submission" date="2020-02" db="EMBL/GenBank/DDBJ databases">
        <title>Draft genome sequence of Haematococcus lacustris strain NIES-144.</title>
        <authorList>
            <person name="Morimoto D."/>
            <person name="Nakagawa S."/>
            <person name="Yoshida T."/>
            <person name="Sawayama S."/>
        </authorList>
    </citation>
    <scope>NUCLEOTIDE SEQUENCE [LARGE SCALE GENOMIC DNA]</scope>
    <source>
        <strain evidence="2 3">NIES-144</strain>
    </source>
</reference>
<feature type="compositionally biased region" description="Low complexity" evidence="1">
    <location>
        <begin position="292"/>
        <end position="301"/>
    </location>
</feature>
<sequence>MHRRQPGDRCTTARHLLHLRIMQGSTPHEVLAAMQGGRGGGRAVHAHGWGRLPAPNLDGGHSACSHHSPPEPTHATTSGRNPTYSTNSLSTWPLLLTTPPQPGRAAWSAEGWSRGGWGAEGWARGWAAGCGSMGLQGVGARLKTQPGGEGAGEGAGAVGGAEFHRPGQSCGAAVHVWVWHQRPQLGAEGRHPGQGPCGGPDRGGQHAPPPTGHEEGRLPAGHRAPAMPHAPCSACVPVARAVAAAPPPPCARAAKARQEAWGWSPDPDLPTPLHPHPHGQGGGALHQGGQQGAAWGVHAAGPDQGNPGSIHLRASTGPSLGQVVQHQQASQQGVSFRELEEQMAELSMKRHGHAKQLVVFFGAATIGTAGGWGADAVLRACRKVVCRPRGKDQDGGRVVLVDEHRTSRVSSAVNGKQPCEVELNTLSATRPAGWKPPAGQVEERLVRPAWSQERGQPVRGLVWCPAEPGAAEPTKGKGKGKAAKAKPAPQPGRWLDRDCNAALNMQRIGESRWRPLELCYWPEQGKLPAKGKDAAGLPQGGVQAKGGRVESQWGP</sequence>
<evidence type="ECO:0000313" key="2">
    <source>
        <dbReference type="EMBL" id="GFH23807.1"/>
    </source>
</evidence>
<keyword evidence="3" id="KW-1185">Reference proteome</keyword>
<feature type="region of interest" description="Disordered" evidence="1">
    <location>
        <begin position="468"/>
        <end position="494"/>
    </location>
</feature>
<feature type="region of interest" description="Disordered" evidence="1">
    <location>
        <begin position="257"/>
        <end position="334"/>
    </location>
</feature>
<protein>
    <submittedName>
        <fullName evidence="2">Uncharacterized protein</fullName>
    </submittedName>
</protein>
<feature type="compositionally biased region" description="Polar residues" evidence="1">
    <location>
        <begin position="74"/>
        <end position="84"/>
    </location>
</feature>
<dbReference type="AlphaFoldDB" id="A0A699ZLX8"/>
<dbReference type="Proteomes" id="UP000485058">
    <property type="component" value="Unassembled WGS sequence"/>
</dbReference>
<feature type="region of interest" description="Disordered" evidence="1">
    <location>
        <begin position="186"/>
        <end position="225"/>
    </location>
</feature>
<gene>
    <name evidence="2" type="ORF">HaLaN_21488</name>
</gene>
<accession>A0A699ZLX8</accession>
<feature type="region of interest" description="Disordered" evidence="1">
    <location>
        <begin position="51"/>
        <end position="86"/>
    </location>
</feature>
<comment type="caution">
    <text evidence="2">The sequence shown here is derived from an EMBL/GenBank/DDBJ whole genome shotgun (WGS) entry which is preliminary data.</text>
</comment>
<evidence type="ECO:0000313" key="3">
    <source>
        <dbReference type="Proteomes" id="UP000485058"/>
    </source>
</evidence>
<dbReference type="EMBL" id="BLLF01002367">
    <property type="protein sequence ID" value="GFH23807.1"/>
    <property type="molecule type" value="Genomic_DNA"/>
</dbReference>
<name>A0A699ZLX8_HAELA</name>
<feature type="compositionally biased region" description="Low complexity" evidence="1">
    <location>
        <begin position="321"/>
        <end position="334"/>
    </location>
</feature>
<feature type="region of interest" description="Disordered" evidence="1">
    <location>
        <begin position="527"/>
        <end position="555"/>
    </location>
</feature>
<proteinExistence type="predicted"/>
<feature type="compositionally biased region" description="Gly residues" evidence="1">
    <location>
        <begin position="279"/>
        <end position="291"/>
    </location>
</feature>
<organism evidence="2 3">
    <name type="scientific">Haematococcus lacustris</name>
    <name type="common">Green alga</name>
    <name type="synonym">Haematococcus pluvialis</name>
    <dbReference type="NCBI Taxonomy" id="44745"/>
    <lineage>
        <taxon>Eukaryota</taxon>
        <taxon>Viridiplantae</taxon>
        <taxon>Chlorophyta</taxon>
        <taxon>core chlorophytes</taxon>
        <taxon>Chlorophyceae</taxon>
        <taxon>CS clade</taxon>
        <taxon>Chlamydomonadales</taxon>
        <taxon>Haematococcaceae</taxon>
        <taxon>Haematococcus</taxon>
    </lineage>
</organism>